<gene>
    <name evidence="3" type="ORF">DKG74_06845</name>
</gene>
<dbReference type="InterPro" id="IPR025406">
    <property type="entry name" value="DUF4132"/>
</dbReference>
<evidence type="ECO:0000259" key="1">
    <source>
        <dbReference type="Pfam" id="PF13569"/>
    </source>
</evidence>
<organism evidence="3 4">
    <name type="scientific">Zavarzinia aquatilis</name>
    <dbReference type="NCBI Taxonomy" id="2211142"/>
    <lineage>
        <taxon>Bacteria</taxon>
        <taxon>Pseudomonadati</taxon>
        <taxon>Pseudomonadota</taxon>
        <taxon>Alphaproteobacteria</taxon>
        <taxon>Rhodospirillales</taxon>
        <taxon>Zavarziniaceae</taxon>
        <taxon>Zavarzinia</taxon>
    </lineage>
</organism>
<evidence type="ECO:0000313" key="4">
    <source>
        <dbReference type="Proteomes" id="UP000245461"/>
    </source>
</evidence>
<dbReference type="InterPro" id="IPR056639">
    <property type="entry name" value="DUF7737"/>
</dbReference>
<accession>A0A317EE27</accession>
<feature type="domain" description="DUF4132" evidence="1">
    <location>
        <begin position="307"/>
        <end position="482"/>
    </location>
</feature>
<name>A0A317EE27_9PROT</name>
<dbReference type="Proteomes" id="UP000245461">
    <property type="component" value="Unassembled WGS sequence"/>
</dbReference>
<dbReference type="EMBL" id="QGLE01000003">
    <property type="protein sequence ID" value="PWR24516.1"/>
    <property type="molecule type" value="Genomic_DNA"/>
</dbReference>
<comment type="caution">
    <text evidence="3">The sequence shown here is derived from an EMBL/GenBank/DDBJ whole genome shotgun (WGS) entry which is preliminary data.</text>
</comment>
<evidence type="ECO:0000259" key="2">
    <source>
        <dbReference type="Pfam" id="PF24879"/>
    </source>
</evidence>
<dbReference type="AlphaFoldDB" id="A0A317EE27"/>
<keyword evidence="4" id="KW-1185">Reference proteome</keyword>
<dbReference type="Pfam" id="PF13569">
    <property type="entry name" value="DUF4132"/>
    <property type="match status" value="1"/>
</dbReference>
<protein>
    <submittedName>
        <fullName evidence="3">Uncharacterized protein</fullName>
    </submittedName>
</protein>
<feature type="domain" description="DUF7737" evidence="2">
    <location>
        <begin position="601"/>
        <end position="703"/>
    </location>
</feature>
<evidence type="ECO:0000313" key="3">
    <source>
        <dbReference type="EMBL" id="PWR24516.1"/>
    </source>
</evidence>
<sequence length="703" mass="78708">MLEAWLVQNEPLAHGWPGRWMLQTVENLSSEHPLTPDLISVLGRIRARARGDRLQYHIPTKFDLQVIERITTLIDPPEGDHRPLPVGAFAENFERWMATLAEGKASIWRDLALLCAEVGDGTAPRKGWLTASQRLVDKIGRIILSERISQLLKETIPDPEHPDRSLDILKGLLWLIPHLDHAPLAGEVGSFAETCFSKITLLGPRSVRLGNAALWTLSEMAGEPRAAAELFRLRTRIQYPSARKIIDKRLADLADKRGHSVENMEDHGLPTFGLDESSALVVPFGGARVELRVHSTGISQQWYSAAGKPVKAPPSEVKLVHGDALSACRQRIKDLEGARQTQVVRLEQSWVENRSWAFETWSKYFLRHPLRRPIVVSLIWSIGDHVVMPDGEGLRDVTGTLRAFDPQARVRLWHPLNGDQQTVLAWRRRILEHGPTQALKQAHREIYVLTEAERATRVYSNRFAAHILRQHQFKALCQARGWTYALMGAWNGGNSPALALPRQSLTAVFHVSMIDEGPRMASGVAHYLSSDRVCFNDAEGGAVALEQIPPVVFSEVLRDADLFVAVTSVANDPNWTDGGPDGRHAGYWRRWAFGELNQSAATRRALMAWLAPRLSIADKLEVADRALIVQGQRQKYAIHLGSGNVQIMQSNRYLCIVADQKAKEIDNIRLPFVGDNILSEIVAKAFLLVDESRIKDPSILHQL</sequence>
<proteinExistence type="predicted"/>
<dbReference type="Pfam" id="PF24879">
    <property type="entry name" value="DUF7737"/>
    <property type="match status" value="1"/>
</dbReference>
<reference evidence="3 4" key="1">
    <citation type="submission" date="2018-05" db="EMBL/GenBank/DDBJ databases">
        <title>Zavarzinia sp. HR-AS.</title>
        <authorList>
            <person name="Lee Y."/>
            <person name="Jeon C.O."/>
        </authorList>
    </citation>
    <scope>NUCLEOTIDE SEQUENCE [LARGE SCALE GENOMIC DNA]</scope>
    <source>
        <strain evidence="3 4">HR-AS</strain>
    </source>
</reference>